<comment type="caution">
    <text evidence="7">The sequence shown here is derived from an EMBL/GenBank/DDBJ whole genome shotgun (WGS) entry which is preliminary data.</text>
</comment>
<keyword evidence="2" id="KW-0645">Protease</keyword>
<feature type="domain" description="Penicillin-binding protein dimerisation" evidence="6">
    <location>
        <begin position="83"/>
        <end position="194"/>
    </location>
</feature>
<dbReference type="Pfam" id="PF00905">
    <property type="entry name" value="Transpeptidase"/>
    <property type="match status" value="1"/>
</dbReference>
<feature type="domain" description="Penicillin-binding protein transpeptidase" evidence="5">
    <location>
        <begin position="256"/>
        <end position="562"/>
    </location>
</feature>
<evidence type="ECO:0000259" key="6">
    <source>
        <dbReference type="Pfam" id="PF03717"/>
    </source>
</evidence>
<organism evidence="7 8">
    <name type="scientific">Rhizobium bangladeshense</name>
    <dbReference type="NCBI Taxonomy" id="1138189"/>
    <lineage>
        <taxon>Bacteria</taxon>
        <taxon>Pseudomonadati</taxon>
        <taxon>Pseudomonadota</taxon>
        <taxon>Alphaproteobacteria</taxon>
        <taxon>Hyphomicrobiales</taxon>
        <taxon>Rhizobiaceae</taxon>
        <taxon>Rhizobium/Agrobacterium group</taxon>
        <taxon>Rhizobium</taxon>
    </lineage>
</organism>
<dbReference type="RefSeq" id="WP_222012486.1">
    <property type="nucleotide sequence ID" value="NZ_JABTXI010000010.1"/>
</dbReference>
<reference evidence="7 8" key="1">
    <citation type="submission" date="2020-06" db="EMBL/GenBank/DDBJ databases">
        <title>Global-level population genomics: horizontal gene transfer, symbiosis and evolution in Rhizobia.</title>
        <authorList>
            <person name="Gai Y."/>
        </authorList>
    </citation>
    <scope>NUCLEOTIDE SEQUENCE [LARGE SCALE GENOMIC DNA]</scope>
    <source>
        <strain evidence="7 8">PLR6_1b</strain>
    </source>
</reference>
<dbReference type="SUPFAM" id="SSF56601">
    <property type="entry name" value="beta-lactamase/transpeptidase-like"/>
    <property type="match status" value="1"/>
</dbReference>
<dbReference type="Gene3D" id="3.90.1310.10">
    <property type="entry name" value="Penicillin-binding protein 2a (Domain 2)"/>
    <property type="match status" value="1"/>
</dbReference>
<evidence type="ECO:0000256" key="2">
    <source>
        <dbReference type="ARBA" id="ARBA00022645"/>
    </source>
</evidence>
<keyword evidence="4" id="KW-1133">Transmembrane helix</keyword>
<keyword evidence="2" id="KW-0121">Carboxypeptidase</keyword>
<evidence type="ECO:0000256" key="4">
    <source>
        <dbReference type="SAM" id="Phobius"/>
    </source>
</evidence>
<keyword evidence="2" id="KW-0378">Hydrolase</keyword>
<evidence type="ECO:0000313" key="8">
    <source>
        <dbReference type="Proteomes" id="UP000720124"/>
    </source>
</evidence>
<proteinExistence type="predicted"/>
<gene>
    <name evidence="7" type="ORF">HJA87_24205</name>
</gene>
<evidence type="ECO:0000256" key="3">
    <source>
        <dbReference type="ARBA" id="ARBA00023136"/>
    </source>
</evidence>
<dbReference type="Gene3D" id="3.40.710.10">
    <property type="entry name" value="DD-peptidase/beta-lactamase superfamily"/>
    <property type="match status" value="1"/>
</dbReference>
<accession>A0ABS7LNT2</accession>
<sequence length="588" mass="63417">MSLIARILKVKSRSHILITRPESGLFPEKILGTRNKRGGQARQRLGITVGAFVCGFLLIGGRLVQYGLAEEPTTASLGNPSAVASRPDIVDRNGQLLATDVNMVSLYADPRRIIDADEVVEKLAAILPNLDWRDTHRKLRTDSGFQWLRRQLTPRQQADILALGIPGIGFRPEKRRFYPGGRSAAHIVGHVNVDNLGLAGMERYLDQQGLADLRAIGMTSGVSLEPVRLSIGIRVQNIVRDVAAKAMNAYQAEAAGAIVLDVETGEVLAMASVPDYDPNEPSRTLTDGSVDKEYEKGWFNRISNATFEMGSTFKSFTLAMGLDAEKITLNSVVDASRPIRMGGFTIKDFKGKNRPLTIPEVFQYSSNIGTAAVADMVGIEGHQEFLTRLGLLSKMETEMPGVATPTQPRTWKKINSVTISFGHGVATTPLQTASAASALINGGKLIPPTFLPRSPEQAATLVKTVVKQSTSEDMRTLFRRNGQKGSGRAAQVEGFDIGGKTGTADKVVNGRYASDLNFNAFVGAFPMDKPKYMVLSIIDAPKTGVHGGRTAASTAAPMVKAIIARAAPLLGVQPRFGSKDAPYSIESF</sequence>
<dbReference type="Proteomes" id="UP000720124">
    <property type="component" value="Unassembled WGS sequence"/>
</dbReference>
<name>A0ABS7LNT2_9HYPH</name>
<dbReference type="Gene3D" id="3.30.450.330">
    <property type="match status" value="1"/>
</dbReference>
<keyword evidence="3 4" id="KW-0472">Membrane</keyword>
<dbReference type="PANTHER" id="PTHR30627:SF1">
    <property type="entry name" value="PEPTIDOGLYCAN D,D-TRANSPEPTIDASE FTSI"/>
    <property type="match status" value="1"/>
</dbReference>
<dbReference type="InterPro" id="IPR012338">
    <property type="entry name" value="Beta-lactam/transpept-like"/>
</dbReference>
<dbReference type="PANTHER" id="PTHR30627">
    <property type="entry name" value="PEPTIDOGLYCAN D,D-TRANSPEPTIDASE"/>
    <property type="match status" value="1"/>
</dbReference>
<dbReference type="Pfam" id="PF03717">
    <property type="entry name" value="PBP_dimer"/>
    <property type="match status" value="1"/>
</dbReference>
<keyword evidence="4" id="KW-0812">Transmembrane</keyword>
<protein>
    <submittedName>
        <fullName evidence="7">Penicillin-binding protein 2</fullName>
    </submittedName>
</protein>
<dbReference type="InterPro" id="IPR005311">
    <property type="entry name" value="PBP_dimer"/>
</dbReference>
<keyword evidence="8" id="KW-1185">Reference proteome</keyword>
<dbReference type="InterPro" id="IPR050515">
    <property type="entry name" value="Beta-lactam/transpept"/>
</dbReference>
<dbReference type="InterPro" id="IPR001460">
    <property type="entry name" value="PCN-bd_Tpept"/>
</dbReference>
<comment type="subcellular location">
    <subcellularLocation>
        <location evidence="1">Membrane</location>
    </subcellularLocation>
</comment>
<evidence type="ECO:0000256" key="1">
    <source>
        <dbReference type="ARBA" id="ARBA00004370"/>
    </source>
</evidence>
<feature type="transmembrane region" description="Helical" evidence="4">
    <location>
        <begin position="45"/>
        <end position="64"/>
    </location>
</feature>
<dbReference type="EMBL" id="JABTXI010000010">
    <property type="protein sequence ID" value="MBY3592960.1"/>
    <property type="molecule type" value="Genomic_DNA"/>
</dbReference>
<dbReference type="SUPFAM" id="SSF56519">
    <property type="entry name" value="Penicillin binding protein dimerisation domain"/>
    <property type="match status" value="1"/>
</dbReference>
<dbReference type="InterPro" id="IPR036138">
    <property type="entry name" value="PBP_dimer_sf"/>
</dbReference>
<evidence type="ECO:0000259" key="5">
    <source>
        <dbReference type="Pfam" id="PF00905"/>
    </source>
</evidence>
<evidence type="ECO:0000313" key="7">
    <source>
        <dbReference type="EMBL" id="MBY3592960.1"/>
    </source>
</evidence>